<feature type="domain" description="von Hippel-Lindau disease tumour suppressor beta" evidence="2">
    <location>
        <begin position="35"/>
        <end position="93"/>
    </location>
</feature>
<feature type="signal peptide" evidence="1">
    <location>
        <begin position="1"/>
        <end position="19"/>
    </location>
</feature>
<dbReference type="InterPro" id="IPR037140">
    <property type="entry name" value="VHL_beta_dom_sf"/>
</dbReference>
<dbReference type="KEGG" id="poj:PtoMrB4_48960"/>
<reference evidence="3 4" key="1">
    <citation type="journal article" date="2020" name="Microbiol. Resour. Announc.">
        <title>Complete genome sequence of Pseudomonas otitidis strain MrB4, isolated from Lake Biwa in Japan.</title>
        <authorList>
            <person name="Miyazaki K."/>
            <person name="Hase E."/>
            <person name="Maruya T."/>
        </authorList>
    </citation>
    <scope>NUCLEOTIDE SEQUENCE [LARGE SCALE GENOMIC DNA]</scope>
    <source>
        <strain evidence="3 4">MrB4</strain>
    </source>
</reference>
<evidence type="ECO:0000256" key="1">
    <source>
        <dbReference type="SAM" id="SignalP"/>
    </source>
</evidence>
<dbReference type="InterPro" id="IPR036208">
    <property type="entry name" value="VHL_sf"/>
</dbReference>
<dbReference type="RefSeq" id="WP_197939500.1">
    <property type="nucleotide sequence ID" value="NZ_AP022642.1"/>
</dbReference>
<evidence type="ECO:0000313" key="3">
    <source>
        <dbReference type="EMBL" id="BCA30919.1"/>
    </source>
</evidence>
<dbReference type="EMBL" id="AP022642">
    <property type="protein sequence ID" value="BCA30919.1"/>
    <property type="molecule type" value="Genomic_DNA"/>
</dbReference>
<name>A0A679GTX6_9GAMM</name>
<evidence type="ECO:0000259" key="2">
    <source>
        <dbReference type="Pfam" id="PF01847"/>
    </source>
</evidence>
<dbReference type="Pfam" id="PF01847">
    <property type="entry name" value="VHL"/>
    <property type="match status" value="1"/>
</dbReference>
<dbReference type="AlphaFoldDB" id="A0A679GTX6"/>
<dbReference type="Proteomes" id="UP000501237">
    <property type="component" value="Chromosome"/>
</dbReference>
<dbReference type="SUPFAM" id="SSF49468">
    <property type="entry name" value="VHL"/>
    <property type="match status" value="1"/>
</dbReference>
<proteinExistence type="predicted"/>
<sequence>MKRAWCLALLMLASHPLLAATLHEAETKNLAYSISGEQTTVITFINHSRATRKLYWLNYEGQRVLYKELRAGQRQRFDTYLTHPWLVTDADDNALTIYYPDSEARVVELR</sequence>
<keyword evidence="1" id="KW-0732">Signal</keyword>
<accession>A0A679GTX6</accession>
<organism evidence="3 4">
    <name type="scientific">Metapseudomonas otitidis</name>
    <dbReference type="NCBI Taxonomy" id="319939"/>
    <lineage>
        <taxon>Bacteria</taxon>
        <taxon>Pseudomonadati</taxon>
        <taxon>Pseudomonadota</taxon>
        <taxon>Gammaproteobacteria</taxon>
        <taxon>Pseudomonadales</taxon>
        <taxon>Pseudomonadaceae</taxon>
        <taxon>Metapseudomonas</taxon>
    </lineage>
</organism>
<protein>
    <recommendedName>
        <fullName evidence="2">von Hippel-Lindau disease tumour suppressor beta domain-containing protein</fullName>
    </recommendedName>
</protein>
<dbReference type="GeneID" id="57400125"/>
<dbReference type="InterPro" id="IPR024053">
    <property type="entry name" value="VHL_beta_dom"/>
</dbReference>
<dbReference type="Gene3D" id="2.60.40.780">
    <property type="entry name" value="von Hippel-Lindau disease tumour suppressor, beta domain"/>
    <property type="match status" value="1"/>
</dbReference>
<evidence type="ECO:0000313" key="4">
    <source>
        <dbReference type="Proteomes" id="UP000501237"/>
    </source>
</evidence>
<gene>
    <name evidence="3" type="ORF">PtoMrB4_48960</name>
</gene>
<feature type="chain" id="PRO_5025662402" description="von Hippel-Lindau disease tumour suppressor beta domain-containing protein" evidence="1">
    <location>
        <begin position="20"/>
        <end position="110"/>
    </location>
</feature>